<protein>
    <recommendedName>
        <fullName evidence="1">Transposon Tn7 transposition protein TnsD C-terminal domain-containing protein</fullName>
    </recommendedName>
</protein>
<accession>A0ABX0JJ13</accession>
<comment type="caution">
    <text evidence="2">The sequence shown here is derived from an EMBL/GenBank/DDBJ whole genome shotgun (WGS) entry which is preliminary data.</text>
</comment>
<feature type="domain" description="Transposon Tn7 transposition protein TnsD C-terminal" evidence="1">
    <location>
        <begin position="3"/>
        <end position="189"/>
    </location>
</feature>
<reference evidence="2" key="1">
    <citation type="submission" date="2020-03" db="EMBL/GenBank/DDBJ databases">
        <title>Draft sequencing of Paenibacilllus sp. S3N08.</title>
        <authorList>
            <person name="Kim D.-U."/>
        </authorList>
    </citation>
    <scope>NUCLEOTIDE SEQUENCE</scope>
    <source>
        <strain evidence="2">S3N08</strain>
    </source>
</reference>
<dbReference type="InterPro" id="IPR032750">
    <property type="entry name" value="TnsD_C"/>
</dbReference>
<evidence type="ECO:0000313" key="3">
    <source>
        <dbReference type="Proteomes" id="UP001165962"/>
    </source>
</evidence>
<evidence type="ECO:0000313" key="2">
    <source>
        <dbReference type="EMBL" id="NHN35326.1"/>
    </source>
</evidence>
<proteinExistence type="predicted"/>
<dbReference type="Proteomes" id="UP001165962">
    <property type="component" value="Unassembled WGS sequence"/>
</dbReference>
<sequence>MEEQLVLFYGKGLLDLLESNPSVTDYSWLALSTRTPRWAIHPLRQLLLIGFLYGSFRAFHERSNDEGSPFGNGPWPCLNKAADHYKDFIITQCIITRCSDSGRPVGTFMCSCGFSYSRRGPDQSEDDKFYRGRIKSFGSVWVDRLQRCIQEGMSYRSSAGILGVDTNTVIKYANGAVMHREIISIQKKTKKVRASLRSSATKNKTNNRVDWEKRDLEISWMAEEACKSILSDINSKPIRISIAMIGKRIGKLSWLEKHQQRLPITLRILSNYVESVSQFQMRRVRWAAERMAGEWPLKRWKLEKMAGLRPDYSQAVSDEIDRCIGQSIISFNFTSSEVITSWQH</sequence>
<dbReference type="Pfam" id="PF15978">
    <property type="entry name" value="TnsD"/>
    <property type="match status" value="2"/>
</dbReference>
<feature type="domain" description="Transposon Tn7 transposition protein TnsD C-terminal" evidence="1">
    <location>
        <begin position="199"/>
        <end position="269"/>
    </location>
</feature>
<name>A0ABX0JJ13_9BACL</name>
<dbReference type="EMBL" id="JAAOIW010000031">
    <property type="protein sequence ID" value="NHN35326.1"/>
    <property type="molecule type" value="Genomic_DNA"/>
</dbReference>
<keyword evidence="3" id="KW-1185">Reference proteome</keyword>
<organism evidence="2 3">
    <name type="scientific">Paenibacillus agricola</name>
    <dbReference type="NCBI Taxonomy" id="2716264"/>
    <lineage>
        <taxon>Bacteria</taxon>
        <taxon>Bacillati</taxon>
        <taxon>Bacillota</taxon>
        <taxon>Bacilli</taxon>
        <taxon>Bacillales</taxon>
        <taxon>Paenibacillaceae</taxon>
        <taxon>Paenibacillus</taxon>
    </lineage>
</organism>
<evidence type="ECO:0000259" key="1">
    <source>
        <dbReference type="Pfam" id="PF15978"/>
    </source>
</evidence>
<gene>
    <name evidence="2" type="ORF">G9U52_37090</name>
</gene>